<dbReference type="OrthoDB" id="10419196at2759"/>
<dbReference type="AlphaFoldDB" id="A0A8X6INZ0"/>
<gene>
    <name evidence="1" type="ORF">TNCT_149101</name>
</gene>
<reference evidence="1" key="1">
    <citation type="submission" date="2020-07" db="EMBL/GenBank/DDBJ databases">
        <title>Multicomponent nature underlies the extraordinary mechanical properties of spider dragline silk.</title>
        <authorList>
            <person name="Kono N."/>
            <person name="Nakamura H."/>
            <person name="Mori M."/>
            <person name="Yoshida Y."/>
            <person name="Ohtoshi R."/>
            <person name="Malay A.D."/>
            <person name="Moran D.A.P."/>
            <person name="Tomita M."/>
            <person name="Numata K."/>
            <person name="Arakawa K."/>
        </authorList>
    </citation>
    <scope>NUCLEOTIDE SEQUENCE</scope>
</reference>
<organism evidence="1 2">
    <name type="scientific">Trichonephila clavata</name>
    <name type="common">Joro spider</name>
    <name type="synonym">Nephila clavata</name>
    <dbReference type="NCBI Taxonomy" id="2740835"/>
    <lineage>
        <taxon>Eukaryota</taxon>
        <taxon>Metazoa</taxon>
        <taxon>Ecdysozoa</taxon>
        <taxon>Arthropoda</taxon>
        <taxon>Chelicerata</taxon>
        <taxon>Arachnida</taxon>
        <taxon>Araneae</taxon>
        <taxon>Araneomorphae</taxon>
        <taxon>Entelegynae</taxon>
        <taxon>Araneoidea</taxon>
        <taxon>Nephilidae</taxon>
        <taxon>Trichonephila</taxon>
    </lineage>
</organism>
<protein>
    <submittedName>
        <fullName evidence="1">Uncharacterized protein</fullName>
    </submittedName>
</protein>
<comment type="caution">
    <text evidence="1">The sequence shown here is derived from an EMBL/GenBank/DDBJ whole genome shotgun (WGS) entry which is preliminary data.</text>
</comment>
<evidence type="ECO:0000313" key="2">
    <source>
        <dbReference type="Proteomes" id="UP000887116"/>
    </source>
</evidence>
<proteinExistence type="predicted"/>
<keyword evidence="2" id="KW-1185">Reference proteome</keyword>
<dbReference type="EMBL" id="BMAO01034664">
    <property type="protein sequence ID" value="GFQ98147.1"/>
    <property type="molecule type" value="Genomic_DNA"/>
</dbReference>
<feature type="non-terminal residue" evidence="1">
    <location>
        <position position="1"/>
    </location>
</feature>
<dbReference type="Proteomes" id="UP000887116">
    <property type="component" value="Unassembled WGS sequence"/>
</dbReference>
<evidence type="ECO:0000313" key="1">
    <source>
        <dbReference type="EMBL" id="GFQ98147.1"/>
    </source>
</evidence>
<name>A0A8X6INZ0_TRICU</name>
<accession>A0A8X6INZ0</accession>
<sequence>MLTSKELLKKDCQSPDLILRSKNVESGKSNDDMDSIKITGFRIFMDSEIPSNKFAHNTNSCELSDFLRNQPAVSKPTVSRLSLNVSSVKESMKERFLLHEDKNEATDSKFIMK</sequence>